<dbReference type="EMBL" id="PUEJ01000004">
    <property type="protein sequence ID" value="PRH87551.1"/>
    <property type="molecule type" value="Genomic_DNA"/>
</dbReference>
<keyword evidence="6" id="KW-1185">Reference proteome</keyword>
<dbReference type="EMBL" id="PUEJ01000008">
    <property type="protein sequence ID" value="PRH85594.1"/>
    <property type="molecule type" value="Genomic_DNA"/>
</dbReference>
<dbReference type="Pfam" id="PF13358">
    <property type="entry name" value="DDE_3"/>
    <property type="match status" value="1"/>
</dbReference>
<proteinExistence type="predicted"/>
<evidence type="ECO:0000313" key="3">
    <source>
        <dbReference type="EMBL" id="PRH85312.1"/>
    </source>
</evidence>
<accession>A0A2S9QDY5</accession>
<dbReference type="RefSeq" id="WP_105862481.1">
    <property type="nucleotide sequence ID" value="NZ_PUEJ01000004.1"/>
</dbReference>
<protein>
    <submittedName>
        <fullName evidence="5">IS630 family transposase</fullName>
    </submittedName>
</protein>
<dbReference type="PANTHER" id="PTHR46564:SF1">
    <property type="entry name" value="TRANSPOSASE"/>
    <property type="match status" value="1"/>
</dbReference>
<gene>
    <name evidence="5" type="ORF">C5L14_13175</name>
    <name evidence="4" type="ORF">C5L14_21690</name>
    <name evidence="3" type="ORF">C5L14_22985</name>
    <name evidence="2" type="ORF">C5L14_27470</name>
</gene>
<dbReference type="PANTHER" id="PTHR46564">
    <property type="entry name" value="TRANSPOSASE"/>
    <property type="match status" value="1"/>
</dbReference>
<dbReference type="SUPFAM" id="SSF46689">
    <property type="entry name" value="Homeodomain-like"/>
    <property type="match status" value="1"/>
</dbReference>
<dbReference type="Proteomes" id="UP000237682">
    <property type="component" value="Unassembled WGS sequence"/>
</dbReference>
<evidence type="ECO:0000313" key="4">
    <source>
        <dbReference type="EMBL" id="PRH85594.1"/>
    </source>
</evidence>
<comment type="caution">
    <text evidence="5">The sequence shown here is derived from an EMBL/GenBank/DDBJ whole genome shotgun (WGS) entry which is preliminary data.</text>
</comment>
<name>A0A2S9QDY5_9HYPH</name>
<evidence type="ECO:0000313" key="5">
    <source>
        <dbReference type="EMBL" id="PRH87551.1"/>
    </source>
</evidence>
<dbReference type="EMBL" id="PUEJ01000009">
    <property type="protein sequence ID" value="PRH85312.1"/>
    <property type="molecule type" value="Genomic_DNA"/>
</dbReference>
<dbReference type="InterPro" id="IPR038717">
    <property type="entry name" value="Tc1-like_DDE_dom"/>
</dbReference>
<feature type="domain" description="Tc1-like transposase DDE" evidence="1">
    <location>
        <begin position="146"/>
        <end position="287"/>
    </location>
</feature>
<dbReference type="InterPro" id="IPR047655">
    <property type="entry name" value="Transpos_IS630-like"/>
</dbReference>
<dbReference type="InterPro" id="IPR036397">
    <property type="entry name" value="RNaseH_sf"/>
</dbReference>
<dbReference type="GO" id="GO:0003676">
    <property type="term" value="F:nucleic acid binding"/>
    <property type="evidence" value="ECO:0007669"/>
    <property type="project" value="InterPro"/>
</dbReference>
<dbReference type="InterPro" id="IPR009057">
    <property type="entry name" value="Homeodomain-like_sf"/>
</dbReference>
<reference evidence="5 6" key="1">
    <citation type="submission" date="2018-02" db="EMBL/GenBank/DDBJ databases">
        <title>Whole genome sequencing of endophytic bacterium.</title>
        <authorList>
            <person name="Eedara R."/>
            <person name="Podile A.R."/>
        </authorList>
    </citation>
    <scope>NUCLEOTIDE SEQUENCE [LARGE SCALE GENOMIC DNA]</scope>
    <source>
        <strain evidence="5 6">RP1T</strain>
    </source>
</reference>
<evidence type="ECO:0000259" key="1">
    <source>
        <dbReference type="Pfam" id="PF13358"/>
    </source>
</evidence>
<dbReference type="EMBL" id="PUEJ01000014">
    <property type="protein sequence ID" value="PRH84285.1"/>
    <property type="molecule type" value="Genomic_DNA"/>
</dbReference>
<dbReference type="NCBIfam" id="NF033545">
    <property type="entry name" value="transpos_IS630"/>
    <property type="match status" value="1"/>
</dbReference>
<dbReference type="AlphaFoldDB" id="A0A2S9QDY5"/>
<dbReference type="Gene3D" id="3.30.420.10">
    <property type="entry name" value="Ribonuclease H-like superfamily/Ribonuclease H"/>
    <property type="match status" value="1"/>
</dbReference>
<evidence type="ECO:0000313" key="2">
    <source>
        <dbReference type="EMBL" id="PRH84285.1"/>
    </source>
</evidence>
<organism evidence="5 6">
    <name type="scientific">Labrys okinawensis</name>
    <dbReference type="NCBI Taxonomy" id="346911"/>
    <lineage>
        <taxon>Bacteria</taxon>
        <taxon>Pseudomonadati</taxon>
        <taxon>Pseudomonadota</taxon>
        <taxon>Alphaproteobacteria</taxon>
        <taxon>Hyphomicrobiales</taxon>
        <taxon>Xanthobacteraceae</taxon>
        <taxon>Labrys</taxon>
    </lineage>
</organism>
<sequence length="315" mass="35893">MAVPYSMDLRERVVRAVKEEGFSRNQAALRFGIAVSTAVLWLQRDKANGSVAPGKMGGHKPRAISGEHHDWLVGRCRDGSAFTIAKLIKELAERGLKVDHHSVWNFLHEQKLSFKKTLVASERSRPDVARRRQQWIKYRPLITPERLVFIDETWTKTNMAPLRGWSKCGERLEAVVPHGHWKTQTFIAALRHDRVEAPWVLDGPINGESFRTYVETQLVPTLKPGDIVVMDNLGSHKGKQVRQAIREAGAKLLFLPKYSPDLNPIEQFFAKLKHWLRQAAARSLDELTHAIQHILQQTKPCECANFFANAGYDRT</sequence>
<dbReference type="OrthoDB" id="565387at2"/>
<evidence type="ECO:0000313" key="6">
    <source>
        <dbReference type="Proteomes" id="UP000237682"/>
    </source>
</evidence>